<feature type="region of interest" description="Disordered" evidence="1">
    <location>
        <begin position="129"/>
        <end position="148"/>
    </location>
</feature>
<feature type="region of interest" description="Disordered" evidence="1">
    <location>
        <begin position="57"/>
        <end position="123"/>
    </location>
</feature>
<feature type="compositionally biased region" description="Low complexity" evidence="1">
    <location>
        <begin position="57"/>
        <end position="81"/>
    </location>
</feature>
<evidence type="ECO:0000256" key="1">
    <source>
        <dbReference type="SAM" id="MobiDB-lite"/>
    </source>
</evidence>
<organism evidence="2 3">
    <name type="scientific">Hydrogenophaga atypica</name>
    <dbReference type="NCBI Taxonomy" id="249409"/>
    <lineage>
        <taxon>Bacteria</taxon>
        <taxon>Pseudomonadati</taxon>
        <taxon>Pseudomonadota</taxon>
        <taxon>Betaproteobacteria</taxon>
        <taxon>Burkholderiales</taxon>
        <taxon>Comamonadaceae</taxon>
        <taxon>Hydrogenophaga</taxon>
    </lineage>
</organism>
<dbReference type="Proteomes" id="UP001596501">
    <property type="component" value="Unassembled WGS sequence"/>
</dbReference>
<evidence type="ECO:0000313" key="3">
    <source>
        <dbReference type="Proteomes" id="UP001596501"/>
    </source>
</evidence>
<accession>A0ABW2QEX7</accession>
<proteinExistence type="predicted"/>
<protein>
    <submittedName>
        <fullName evidence="2">DUF3108 domain-containing protein</fullName>
    </submittedName>
</protein>
<name>A0ABW2QEX7_9BURK</name>
<dbReference type="EMBL" id="JBHTCA010000002">
    <property type="protein sequence ID" value="MFC7408026.1"/>
    <property type="molecule type" value="Genomic_DNA"/>
</dbReference>
<sequence length="356" mass="38106">MHACAPRSAHWRLAGLAGAVLAAHAWLLASPLLPASDAPPPLNAPRPLQTRTVSLAPAVATGPAPTVPRAPRQVARPRAQPFTAPASLVPTTPTPEPVAAPDESVTAEALPEAPSVETVASTPVAEDVVAATSGDGGPPAAEPAAVPFSPPPTARLNYDVAVEYRGVHQTLNGTLDWQHDGERYRLHMAVAMPFLGSRVQLSEGRLGRHGIHPQRFSEKTRSERAAHFDEAGARIRYSANTPDAPLLPGHQDRLSVFMQLAGLVHARPERFPAGHTIHMPTSGVRDSETWVFEVKGTETIALPHGDLATLHLRRLPRKEFDTTVDVWLAPALGHLPVRMRLQEANGNVADQRLITP</sequence>
<dbReference type="InterPro" id="IPR021457">
    <property type="entry name" value="DUF3108"/>
</dbReference>
<dbReference type="Pfam" id="PF11306">
    <property type="entry name" value="DUF3108"/>
    <property type="match status" value="1"/>
</dbReference>
<dbReference type="RefSeq" id="WP_382219957.1">
    <property type="nucleotide sequence ID" value="NZ_JBHTCA010000002.1"/>
</dbReference>
<comment type="caution">
    <text evidence="2">The sequence shown here is derived from an EMBL/GenBank/DDBJ whole genome shotgun (WGS) entry which is preliminary data.</text>
</comment>
<evidence type="ECO:0000313" key="2">
    <source>
        <dbReference type="EMBL" id="MFC7408026.1"/>
    </source>
</evidence>
<keyword evidence="3" id="KW-1185">Reference proteome</keyword>
<reference evidence="3" key="1">
    <citation type="journal article" date="2019" name="Int. J. Syst. Evol. Microbiol.">
        <title>The Global Catalogue of Microorganisms (GCM) 10K type strain sequencing project: providing services to taxonomists for standard genome sequencing and annotation.</title>
        <authorList>
            <consortium name="The Broad Institute Genomics Platform"/>
            <consortium name="The Broad Institute Genome Sequencing Center for Infectious Disease"/>
            <person name="Wu L."/>
            <person name="Ma J."/>
        </authorList>
    </citation>
    <scope>NUCLEOTIDE SEQUENCE [LARGE SCALE GENOMIC DNA]</scope>
    <source>
        <strain evidence="3">CGMCC 1.12371</strain>
    </source>
</reference>
<feature type="compositionally biased region" description="Low complexity" evidence="1">
    <location>
        <begin position="138"/>
        <end position="147"/>
    </location>
</feature>
<gene>
    <name evidence="2" type="ORF">ACFQPB_04070</name>
</gene>